<name>A0A3R9RE37_9BACI</name>
<comment type="caution">
    <text evidence="19">The sequence shown here is derived from an EMBL/GenBank/DDBJ whole genome shotgun (WGS) entry which is preliminary data.</text>
</comment>
<dbReference type="InterPro" id="IPR015890">
    <property type="entry name" value="Chorismate_C"/>
</dbReference>
<evidence type="ECO:0000256" key="11">
    <source>
        <dbReference type="ARBA" id="ARBA00023141"/>
    </source>
</evidence>
<comment type="function">
    <text evidence="13 15">Part of a heterotetrameric complex that catalyzes the two-step biosynthesis of anthranilate, an intermediate in the biosynthesis of L-tryptophan. In the first step, the glutamine-binding beta subunit (TrpG) of anthranilate synthase (AS) provides the glutamine amidotransferase activity which generates ammonia as a substrate that, along with chorismate, is used in the second step, catalyzed by the large alpha subunit of AS (TrpE) to produce anthranilate. In the absence of TrpG, TrpE can synthesize anthranilate directly from chorismate and high concentrations of ammonia.</text>
</comment>
<evidence type="ECO:0000256" key="6">
    <source>
        <dbReference type="ARBA" id="ARBA00020653"/>
    </source>
</evidence>
<evidence type="ECO:0000256" key="5">
    <source>
        <dbReference type="ARBA" id="ARBA00012266"/>
    </source>
</evidence>
<comment type="subunit">
    <text evidence="4 15">Heterotetramer consisting of two non-identical subunits: a beta subunit (TrpG) and a large alpha subunit (TrpE).</text>
</comment>
<evidence type="ECO:0000259" key="17">
    <source>
        <dbReference type="Pfam" id="PF00425"/>
    </source>
</evidence>
<dbReference type="InterPro" id="IPR005801">
    <property type="entry name" value="ADC_synthase"/>
</dbReference>
<dbReference type="UniPathway" id="UPA00035">
    <property type="reaction ID" value="UER00040"/>
</dbReference>
<protein>
    <recommendedName>
        <fullName evidence="6 15">Anthranilate synthase component 1</fullName>
        <ecNumber evidence="5 15">4.1.3.27</ecNumber>
    </recommendedName>
</protein>
<keyword evidence="20" id="KW-1185">Reference proteome</keyword>
<comment type="similarity">
    <text evidence="3 15">Belongs to the anthranilate synthase component I family.</text>
</comment>
<dbReference type="PANTHER" id="PTHR11236:SF48">
    <property type="entry name" value="ISOCHORISMATE SYNTHASE MENF"/>
    <property type="match status" value="1"/>
</dbReference>
<dbReference type="OrthoDB" id="9803598at2"/>
<dbReference type="PRINTS" id="PR00095">
    <property type="entry name" value="ANTSNTHASEI"/>
</dbReference>
<feature type="domain" description="Anthranilate synthase component I N-terminal" evidence="18">
    <location>
        <begin position="28"/>
        <end position="166"/>
    </location>
</feature>
<evidence type="ECO:0000256" key="12">
    <source>
        <dbReference type="ARBA" id="ARBA00023239"/>
    </source>
</evidence>
<evidence type="ECO:0000256" key="7">
    <source>
        <dbReference type="ARBA" id="ARBA00022605"/>
    </source>
</evidence>
<evidence type="ECO:0000313" key="19">
    <source>
        <dbReference type="EMBL" id="RSL33459.1"/>
    </source>
</evidence>
<dbReference type="EC" id="4.1.3.27" evidence="5 15"/>
<evidence type="ECO:0000256" key="13">
    <source>
        <dbReference type="ARBA" id="ARBA00025634"/>
    </source>
</evidence>
<dbReference type="Proteomes" id="UP000275076">
    <property type="component" value="Unassembled WGS sequence"/>
</dbReference>
<dbReference type="Gene3D" id="3.60.120.10">
    <property type="entry name" value="Anthranilate synthase"/>
    <property type="match status" value="1"/>
</dbReference>
<evidence type="ECO:0000256" key="16">
    <source>
        <dbReference type="SAM" id="Coils"/>
    </source>
</evidence>
<dbReference type="InterPro" id="IPR006805">
    <property type="entry name" value="Anth_synth_I_N"/>
</dbReference>
<evidence type="ECO:0000256" key="15">
    <source>
        <dbReference type="RuleBase" id="RU364045"/>
    </source>
</evidence>
<dbReference type="AlphaFoldDB" id="A0A3R9RE37"/>
<evidence type="ECO:0000256" key="3">
    <source>
        <dbReference type="ARBA" id="ARBA00009562"/>
    </source>
</evidence>
<evidence type="ECO:0000256" key="14">
    <source>
        <dbReference type="ARBA" id="ARBA00047683"/>
    </source>
</evidence>
<dbReference type="RefSeq" id="WP_125555863.1">
    <property type="nucleotide sequence ID" value="NZ_RBVX01000008.1"/>
</dbReference>
<evidence type="ECO:0000256" key="1">
    <source>
        <dbReference type="ARBA" id="ARBA00001946"/>
    </source>
</evidence>
<organism evidence="19 20">
    <name type="scientific">Salibacterium salarium</name>
    <dbReference type="NCBI Taxonomy" id="284579"/>
    <lineage>
        <taxon>Bacteria</taxon>
        <taxon>Bacillati</taxon>
        <taxon>Bacillota</taxon>
        <taxon>Bacilli</taxon>
        <taxon>Bacillales</taxon>
        <taxon>Bacillaceae</taxon>
    </lineage>
</organism>
<sequence length="511" mass="58046">MSETLFQTFQEQSQNYRMLPYVRTFFTDTLTAIEVFQKLEEEAVFLLESKDEASPWSRYSFIGLSPQYKIRDRQGKYQLVDKKHEVLLENDQLAALFEQTIESLKPAPPSVDIPFKGGAVGVIPYDSVEDFEPDLQTETEEEREDHVTLLFCQTLIAMDHETKELTFVHYDSDHAADVTVRYENAQSVVSKMMQNLVSGSKEEVFSPPMTRQTTVDYQKITSKYPKEKFKQDVERIKEYIKAGDIFQAVLSQRFEREITVTAFDIYRALRMINPSPYLFYLKLGDQEVVGSSPERLIQVQEKHVEIHPIAGTRKRGQSMEEDDALRDELLQDEKEKAEHYMLVDLARNDVGRVAEYGSVRTPVLLEIGKFSHVMHIISKVTGVLAANVKPIEALEASFPAGTVSGAPKFRAMEILKELEPHRRGIYSGAVCYLGFDGNIDSCIAIRTMIVKNGKAKIQAGAGIVADSIPENEFEETQNKAAALLKAIEAAETMFKEKEEKQDAEGNTEKMY</sequence>
<dbReference type="EMBL" id="RBVX01000008">
    <property type="protein sequence ID" value="RSL33459.1"/>
    <property type="molecule type" value="Genomic_DNA"/>
</dbReference>
<accession>A0A3R9RE37</accession>
<reference evidence="19 20" key="1">
    <citation type="submission" date="2018-10" db="EMBL/GenBank/DDBJ databases">
        <title>Draft genome sequence of Bacillus salarius IM0101, isolated from a hypersaline soil in Inner Mongolia, China.</title>
        <authorList>
            <person name="Yamprayoonswat W."/>
            <person name="Boonvisut S."/>
            <person name="Jumpathong W."/>
            <person name="Sittihan S."/>
            <person name="Ruangsuj P."/>
            <person name="Wanthongcharoen S."/>
            <person name="Thongpramul N."/>
            <person name="Pimmason S."/>
            <person name="Yu B."/>
            <person name="Yasawong M."/>
        </authorList>
    </citation>
    <scope>NUCLEOTIDE SEQUENCE [LARGE SCALE GENOMIC DNA]</scope>
    <source>
        <strain evidence="19 20">IM0101</strain>
    </source>
</reference>
<keyword evidence="16" id="KW-0175">Coiled coil</keyword>
<feature type="coiled-coil region" evidence="16">
    <location>
        <begin position="473"/>
        <end position="500"/>
    </location>
</feature>
<keyword evidence="12 15" id="KW-0456">Lyase</keyword>
<dbReference type="InterPro" id="IPR019999">
    <property type="entry name" value="Anth_synth_I-like"/>
</dbReference>
<dbReference type="PANTHER" id="PTHR11236">
    <property type="entry name" value="AMINOBENZOATE/ANTHRANILATE SYNTHASE"/>
    <property type="match status" value="1"/>
</dbReference>
<evidence type="ECO:0000256" key="10">
    <source>
        <dbReference type="ARBA" id="ARBA00022842"/>
    </source>
</evidence>
<proteinExistence type="inferred from homology"/>
<keyword evidence="7 15" id="KW-0028">Amino-acid biosynthesis</keyword>
<comment type="cofactor">
    <cofactor evidence="1 15">
        <name>Mg(2+)</name>
        <dbReference type="ChEBI" id="CHEBI:18420"/>
    </cofactor>
</comment>
<feature type="domain" description="Chorismate-utilising enzyme C-terminal" evidence="17">
    <location>
        <begin position="226"/>
        <end position="479"/>
    </location>
</feature>
<dbReference type="SUPFAM" id="SSF56322">
    <property type="entry name" value="ADC synthase"/>
    <property type="match status" value="1"/>
</dbReference>
<comment type="pathway">
    <text evidence="2 15">Amino-acid biosynthesis; L-tryptophan biosynthesis; L-tryptophan from chorismate: step 1/5.</text>
</comment>
<evidence type="ECO:0000313" key="20">
    <source>
        <dbReference type="Proteomes" id="UP000275076"/>
    </source>
</evidence>
<keyword evidence="8 15" id="KW-0479">Metal-binding</keyword>
<keyword evidence="9 15" id="KW-0822">Tryptophan biosynthesis</keyword>
<dbReference type="NCBIfam" id="TIGR00564">
    <property type="entry name" value="trpE_most"/>
    <property type="match status" value="1"/>
</dbReference>
<dbReference type="GO" id="GO:0000162">
    <property type="term" value="P:L-tryptophan biosynthetic process"/>
    <property type="evidence" value="ECO:0007669"/>
    <property type="project" value="UniProtKB-UniPathway"/>
</dbReference>
<keyword evidence="10 15" id="KW-0460">Magnesium</keyword>
<evidence type="ECO:0000256" key="9">
    <source>
        <dbReference type="ARBA" id="ARBA00022822"/>
    </source>
</evidence>
<dbReference type="Pfam" id="PF04715">
    <property type="entry name" value="Anth_synt_I_N"/>
    <property type="match status" value="1"/>
</dbReference>
<gene>
    <name evidence="15" type="primary">trpE</name>
    <name evidence="19" type="ORF">D7Z54_10870</name>
</gene>
<dbReference type="InterPro" id="IPR005256">
    <property type="entry name" value="Anth_synth_I_PabB"/>
</dbReference>
<evidence type="ECO:0000259" key="18">
    <source>
        <dbReference type="Pfam" id="PF04715"/>
    </source>
</evidence>
<evidence type="ECO:0000256" key="8">
    <source>
        <dbReference type="ARBA" id="ARBA00022723"/>
    </source>
</evidence>
<dbReference type="Pfam" id="PF00425">
    <property type="entry name" value="Chorismate_bind"/>
    <property type="match status" value="1"/>
</dbReference>
<keyword evidence="11 15" id="KW-0057">Aromatic amino acid biosynthesis</keyword>
<dbReference type="GO" id="GO:0046872">
    <property type="term" value="F:metal ion binding"/>
    <property type="evidence" value="ECO:0007669"/>
    <property type="project" value="UniProtKB-KW"/>
</dbReference>
<comment type="catalytic activity">
    <reaction evidence="14 15">
        <text>chorismate + L-glutamine = anthranilate + pyruvate + L-glutamate + H(+)</text>
        <dbReference type="Rhea" id="RHEA:21732"/>
        <dbReference type="ChEBI" id="CHEBI:15361"/>
        <dbReference type="ChEBI" id="CHEBI:15378"/>
        <dbReference type="ChEBI" id="CHEBI:16567"/>
        <dbReference type="ChEBI" id="CHEBI:29748"/>
        <dbReference type="ChEBI" id="CHEBI:29985"/>
        <dbReference type="ChEBI" id="CHEBI:58359"/>
        <dbReference type="EC" id="4.1.3.27"/>
    </reaction>
</comment>
<dbReference type="GO" id="GO:0004049">
    <property type="term" value="F:anthranilate synthase activity"/>
    <property type="evidence" value="ECO:0007669"/>
    <property type="project" value="UniProtKB-EC"/>
</dbReference>
<evidence type="ECO:0000256" key="4">
    <source>
        <dbReference type="ARBA" id="ARBA00011575"/>
    </source>
</evidence>
<evidence type="ECO:0000256" key="2">
    <source>
        <dbReference type="ARBA" id="ARBA00004873"/>
    </source>
</evidence>